<dbReference type="Proteomes" id="UP000238479">
    <property type="component" value="Chromosome 7"/>
</dbReference>
<evidence type="ECO:0000313" key="2">
    <source>
        <dbReference type="Proteomes" id="UP000238479"/>
    </source>
</evidence>
<protein>
    <submittedName>
        <fullName evidence="1">Uncharacterized protein</fullName>
    </submittedName>
</protein>
<sequence>MRRTRLDFDRGLADDTPCLWSLPGRRSFLRLEDSWCPGQGAAQAGVWLQASAEAQRRRRGAVDALRSSRWWRCGMQWSLKRAATIGCGCGSGLFEVCLVLSAGRWRWRWRWNRAGQ</sequence>
<dbReference type="AlphaFoldDB" id="A0A2P6P1J2"/>
<gene>
    <name evidence="1" type="ORF">RchiOBHm_Chr7g0177341</name>
</gene>
<keyword evidence="2" id="KW-1185">Reference proteome</keyword>
<proteinExistence type="predicted"/>
<reference evidence="1 2" key="1">
    <citation type="journal article" date="2018" name="Nat. Genet.">
        <title>The Rosa genome provides new insights in the design of modern roses.</title>
        <authorList>
            <person name="Bendahmane M."/>
        </authorList>
    </citation>
    <scope>NUCLEOTIDE SEQUENCE [LARGE SCALE GENOMIC DNA]</scope>
    <source>
        <strain evidence="2">cv. Old Blush</strain>
    </source>
</reference>
<dbReference type="EMBL" id="PDCK01000045">
    <property type="protein sequence ID" value="PRQ15795.1"/>
    <property type="molecule type" value="Genomic_DNA"/>
</dbReference>
<name>A0A2P6P1J2_ROSCH</name>
<accession>A0A2P6P1J2</accession>
<dbReference type="Gramene" id="PRQ15795">
    <property type="protein sequence ID" value="PRQ15795"/>
    <property type="gene ID" value="RchiOBHm_Chr7g0177341"/>
</dbReference>
<comment type="caution">
    <text evidence="1">The sequence shown here is derived from an EMBL/GenBank/DDBJ whole genome shotgun (WGS) entry which is preliminary data.</text>
</comment>
<organism evidence="1 2">
    <name type="scientific">Rosa chinensis</name>
    <name type="common">China rose</name>
    <dbReference type="NCBI Taxonomy" id="74649"/>
    <lineage>
        <taxon>Eukaryota</taxon>
        <taxon>Viridiplantae</taxon>
        <taxon>Streptophyta</taxon>
        <taxon>Embryophyta</taxon>
        <taxon>Tracheophyta</taxon>
        <taxon>Spermatophyta</taxon>
        <taxon>Magnoliopsida</taxon>
        <taxon>eudicotyledons</taxon>
        <taxon>Gunneridae</taxon>
        <taxon>Pentapetalae</taxon>
        <taxon>rosids</taxon>
        <taxon>fabids</taxon>
        <taxon>Rosales</taxon>
        <taxon>Rosaceae</taxon>
        <taxon>Rosoideae</taxon>
        <taxon>Rosoideae incertae sedis</taxon>
        <taxon>Rosa</taxon>
    </lineage>
</organism>
<evidence type="ECO:0000313" key="1">
    <source>
        <dbReference type="EMBL" id="PRQ15795.1"/>
    </source>
</evidence>